<dbReference type="PROSITE" id="PS50086">
    <property type="entry name" value="TBC_RABGAP"/>
    <property type="match status" value="1"/>
</dbReference>
<feature type="transmembrane region" description="Helical" evidence="2">
    <location>
        <begin position="450"/>
        <end position="468"/>
    </location>
</feature>
<dbReference type="GO" id="GO:0006888">
    <property type="term" value="P:endoplasmic reticulum to Golgi vesicle-mediated transport"/>
    <property type="evidence" value="ECO:0007669"/>
    <property type="project" value="TreeGrafter"/>
</dbReference>
<evidence type="ECO:0000313" key="5">
    <source>
        <dbReference type="Proteomes" id="UP001153069"/>
    </source>
</evidence>
<dbReference type="InterPro" id="IPR045913">
    <property type="entry name" value="TBC20/Gyp8-like"/>
</dbReference>
<keyword evidence="2" id="KW-1133">Transmembrane helix</keyword>
<dbReference type="EMBL" id="CAICTM010000973">
    <property type="protein sequence ID" value="CAB9518938.1"/>
    <property type="molecule type" value="Genomic_DNA"/>
</dbReference>
<evidence type="ECO:0000256" key="2">
    <source>
        <dbReference type="SAM" id="Phobius"/>
    </source>
</evidence>
<dbReference type="SMART" id="SM00164">
    <property type="entry name" value="TBC"/>
    <property type="match status" value="1"/>
</dbReference>
<proteinExistence type="predicted"/>
<dbReference type="Proteomes" id="UP001153069">
    <property type="component" value="Unassembled WGS sequence"/>
</dbReference>
<comment type="caution">
    <text evidence="4">The sequence shown here is derived from an EMBL/GenBank/DDBJ whole genome shotgun (WGS) entry which is preliminary data.</text>
</comment>
<sequence>MRSDSSNNSNSVQDVRMDKENRIRHLLNRQGSTWQLREMALTRGGLVNAELRQQIWPLLAGLEDDKVPSWMETTAQLFEPTTEVYCEAEDRERDLIRRDVGRSVLFHHSCPSPNSVMAPDDSSVALSIKSNPEYTTSTLASVLTATISAPLEDGDKPHYYQGLHDIGGVLLHNLDYNEIFCTAILRKLCQTHLRDCARETFIDLQHFLNACLLPVVGMIDPPVHETLLLSGVPLLSTVLPWLLTWFTHSIHDEQDSSRLVDAFMASHPLLPFYVSIALLVHRKLRMDILTTELDDPSSMHFCIQNLPSRIKSDWSHENSGLYLSTQELIETALSIMKQVPPKTLLNLVNDPGLAERMVLLQSPPVIVAPSSCTAETCSRAKMASGVSVYMATQQPDVVGKWLRPFGPPPCPFPPPSPTAQPTRRPTTQLRRIRNRLRQVRRLLPKTREGWIFFAYFSFIFLYSLYDFIHYSWVLFATRLATRAH</sequence>
<dbReference type="GO" id="GO:0005789">
    <property type="term" value="C:endoplasmic reticulum membrane"/>
    <property type="evidence" value="ECO:0007669"/>
    <property type="project" value="TreeGrafter"/>
</dbReference>
<dbReference type="SUPFAM" id="SSF47923">
    <property type="entry name" value="Ypt/Rab-GAP domain of gyp1p"/>
    <property type="match status" value="2"/>
</dbReference>
<dbReference type="PANTHER" id="PTHR20913">
    <property type="entry name" value="TBC1 DOMAIN FAMILY MEMBER 20/GTPASE"/>
    <property type="match status" value="1"/>
</dbReference>
<dbReference type="OrthoDB" id="46920at2759"/>
<name>A0A9N8HQD7_9STRA</name>
<dbReference type="Gene3D" id="1.10.8.1310">
    <property type="match status" value="1"/>
</dbReference>
<keyword evidence="2" id="KW-0472">Membrane</keyword>
<accession>A0A9N8HQD7</accession>
<organism evidence="4 5">
    <name type="scientific">Seminavis robusta</name>
    <dbReference type="NCBI Taxonomy" id="568900"/>
    <lineage>
        <taxon>Eukaryota</taxon>
        <taxon>Sar</taxon>
        <taxon>Stramenopiles</taxon>
        <taxon>Ochrophyta</taxon>
        <taxon>Bacillariophyta</taxon>
        <taxon>Bacillariophyceae</taxon>
        <taxon>Bacillariophycidae</taxon>
        <taxon>Naviculales</taxon>
        <taxon>Naviculaceae</taxon>
        <taxon>Seminavis</taxon>
    </lineage>
</organism>
<evidence type="ECO:0000313" key="4">
    <source>
        <dbReference type="EMBL" id="CAB9518938.1"/>
    </source>
</evidence>
<dbReference type="GO" id="GO:0005096">
    <property type="term" value="F:GTPase activator activity"/>
    <property type="evidence" value="ECO:0007669"/>
    <property type="project" value="UniProtKB-KW"/>
</dbReference>
<keyword evidence="2" id="KW-0812">Transmembrane</keyword>
<keyword evidence="5" id="KW-1185">Reference proteome</keyword>
<dbReference type="InterPro" id="IPR000195">
    <property type="entry name" value="Rab-GAP-TBC_dom"/>
</dbReference>
<keyword evidence="1" id="KW-0343">GTPase activation</keyword>
<dbReference type="InterPro" id="IPR035969">
    <property type="entry name" value="Rab-GAP_TBC_sf"/>
</dbReference>
<dbReference type="AlphaFoldDB" id="A0A9N8HQD7"/>
<gene>
    <name evidence="4" type="ORF">SEMRO_975_G226780.1</name>
</gene>
<protein>
    <submittedName>
        <fullName evidence="4">TBC1 domain family member 20</fullName>
    </submittedName>
</protein>
<dbReference type="PANTHER" id="PTHR20913:SF7">
    <property type="entry name" value="RE60063P"/>
    <property type="match status" value="1"/>
</dbReference>
<dbReference type="Pfam" id="PF00566">
    <property type="entry name" value="RabGAP-TBC"/>
    <property type="match status" value="1"/>
</dbReference>
<reference evidence="4" key="1">
    <citation type="submission" date="2020-06" db="EMBL/GenBank/DDBJ databases">
        <authorList>
            <consortium name="Plant Systems Biology data submission"/>
        </authorList>
    </citation>
    <scope>NUCLEOTIDE SEQUENCE</scope>
    <source>
        <strain evidence="4">D6</strain>
    </source>
</reference>
<dbReference type="Gene3D" id="1.10.472.80">
    <property type="entry name" value="Ypt/Rab-GAP domain of gyp1p, domain 3"/>
    <property type="match status" value="1"/>
</dbReference>
<evidence type="ECO:0000256" key="1">
    <source>
        <dbReference type="ARBA" id="ARBA00022468"/>
    </source>
</evidence>
<feature type="domain" description="Rab-GAP TBC" evidence="3">
    <location>
        <begin position="46"/>
        <end position="267"/>
    </location>
</feature>
<evidence type="ECO:0000259" key="3">
    <source>
        <dbReference type="PROSITE" id="PS50086"/>
    </source>
</evidence>